<evidence type="ECO:0000259" key="2">
    <source>
        <dbReference type="Pfam" id="PF07596"/>
    </source>
</evidence>
<evidence type="ECO:0000256" key="1">
    <source>
        <dbReference type="SAM" id="Phobius"/>
    </source>
</evidence>
<gene>
    <name evidence="3" type="ORF">GMBLW1_37550</name>
</gene>
<protein>
    <recommendedName>
        <fullName evidence="2">DUF1559 domain-containing protein</fullName>
    </recommendedName>
</protein>
<dbReference type="EMBL" id="LR593887">
    <property type="protein sequence ID" value="VTS08232.1"/>
    <property type="molecule type" value="Genomic_DNA"/>
</dbReference>
<keyword evidence="1" id="KW-0812">Transmembrane</keyword>
<feature type="transmembrane region" description="Helical" evidence="1">
    <location>
        <begin position="12"/>
        <end position="34"/>
    </location>
</feature>
<keyword evidence="1" id="KW-1133">Transmembrane helix</keyword>
<dbReference type="Proteomes" id="UP000464378">
    <property type="component" value="Chromosome"/>
</dbReference>
<dbReference type="InParanoid" id="A0A6C2YUM8"/>
<keyword evidence="1" id="KW-0472">Membrane</keyword>
<dbReference type="SUPFAM" id="SSF54523">
    <property type="entry name" value="Pili subunits"/>
    <property type="match status" value="1"/>
</dbReference>
<evidence type="ECO:0000313" key="3">
    <source>
        <dbReference type="EMBL" id="VIP05438.1"/>
    </source>
</evidence>
<dbReference type="EMBL" id="LR586016">
    <property type="protein sequence ID" value="VIP05438.1"/>
    <property type="molecule type" value="Genomic_DNA"/>
</dbReference>
<organism evidence="3">
    <name type="scientific">Tuwongella immobilis</name>
    <dbReference type="NCBI Taxonomy" id="692036"/>
    <lineage>
        <taxon>Bacteria</taxon>
        <taxon>Pseudomonadati</taxon>
        <taxon>Planctomycetota</taxon>
        <taxon>Planctomycetia</taxon>
        <taxon>Gemmatales</taxon>
        <taxon>Gemmataceae</taxon>
        <taxon>Tuwongella</taxon>
    </lineage>
</organism>
<keyword evidence="4" id="KW-1185">Reference proteome</keyword>
<dbReference type="NCBIfam" id="TIGR04294">
    <property type="entry name" value="pre_pil_HX9DG"/>
    <property type="match status" value="1"/>
</dbReference>
<name>A0A6C2YUM8_9BACT</name>
<dbReference type="Pfam" id="PF07963">
    <property type="entry name" value="N_methyl"/>
    <property type="match status" value="1"/>
</dbReference>
<dbReference type="InterPro" id="IPR012902">
    <property type="entry name" value="N_methyl_site"/>
</dbReference>
<evidence type="ECO:0000313" key="4">
    <source>
        <dbReference type="Proteomes" id="UP000464378"/>
    </source>
</evidence>
<feature type="domain" description="DUF1559" evidence="2">
    <location>
        <begin position="35"/>
        <end position="286"/>
    </location>
</feature>
<dbReference type="Pfam" id="PF07596">
    <property type="entry name" value="SBP_bac_10"/>
    <property type="match status" value="1"/>
</dbReference>
<dbReference type="InterPro" id="IPR027558">
    <property type="entry name" value="Pre_pil_HX9DG_C"/>
</dbReference>
<dbReference type="RefSeq" id="WP_162661746.1">
    <property type="nucleotide sequence ID" value="NZ_LR593887.1"/>
</dbReference>
<dbReference type="NCBIfam" id="TIGR02532">
    <property type="entry name" value="IV_pilin_GFxxxE"/>
    <property type="match status" value="1"/>
</dbReference>
<proteinExistence type="predicted"/>
<sequence>MAGLRIDRRAFTLIELLVVIGIIAILIGLLLPAIQKVREAAARAQCRNSLKQIGLALHNYHDSQQMLPPAHSLAPSYYPEFARPAPGDTRWLFGWMLRIAPYVEQENIYRQVDFAAHPWWQYLQGQPILPDNTLNGIPVKLFQCASDTRSDLLTYQQGQRVALTGYLGVSGTHQFAFDGALHVNAQNRFASFTDGTSNTLMVGERPPSQDLVYGWWFAGSGPAPNFGTTDVTLGVVERRDPTGLAEQFRPGKLVDPALEHSWHFWSLHPGGGNWLMVDGSVHYLTYGSAGLLPGLATRSGGEAVTLP</sequence>
<dbReference type="InterPro" id="IPR011453">
    <property type="entry name" value="DUF1559"/>
</dbReference>
<dbReference type="AlphaFoldDB" id="A0A6C2YUM8"/>
<reference evidence="3" key="1">
    <citation type="submission" date="2019-04" db="EMBL/GenBank/DDBJ databases">
        <authorList>
            <consortium name="Science for Life Laboratories"/>
        </authorList>
    </citation>
    <scope>NUCLEOTIDE SEQUENCE</scope>
    <source>
        <strain evidence="3">MBLW1</strain>
    </source>
</reference>
<dbReference type="PANTHER" id="PTHR30093:SF2">
    <property type="entry name" value="TYPE II SECRETION SYSTEM PROTEIN H"/>
    <property type="match status" value="1"/>
</dbReference>
<dbReference type="Gene3D" id="3.30.700.10">
    <property type="entry name" value="Glycoprotein, Type 4 Pilin"/>
    <property type="match status" value="1"/>
</dbReference>
<dbReference type="PANTHER" id="PTHR30093">
    <property type="entry name" value="GENERAL SECRETION PATHWAY PROTEIN G"/>
    <property type="match status" value="1"/>
</dbReference>
<dbReference type="InterPro" id="IPR045584">
    <property type="entry name" value="Pilin-like"/>
</dbReference>
<dbReference type="KEGG" id="tim:GMBLW1_37550"/>
<accession>A0A6C2YUM8</accession>